<dbReference type="NCBIfam" id="TIGR02022">
    <property type="entry name" value="hutF"/>
    <property type="match status" value="1"/>
</dbReference>
<dbReference type="KEGG" id="adin:H7849_04165"/>
<organism evidence="3 4">
    <name type="scientific">Alloacidobacterium dinghuense</name>
    <dbReference type="NCBI Taxonomy" id="2763107"/>
    <lineage>
        <taxon>Bacteria</taxon>
        <taxon>Pseudomonadati</taxon>
        <taxon>Acidobacteriota</taxon>
        <taxon>Terriglobia</taxon>
        <taxon>Terriglobales</taxon>
        <taxon>Acidobacteriaceae</taxon>
        <taxon>Alloacidobacterium</taxon>
    </lineage>
</organism>
<sequence>MSTSYLPEALYTRAGFASNTALSVDDRGKISAHAAEPVQTVSLPRRALLPGLINVHSHAFQRLIRGKSESRVTSGKDFWSWRGTMYHAAAQLTPQDVYDVARMTFLEMARAGITTVGEFHYLHTDPNGHPYDDPNLLSRMVIAAAQSVGIRIVLLRAAYFRSGYQVATDPGQIRFFENTTDFLANAESLLAIYPINSGNQVQLGIAPHSIRAIPLEDLRELTAWANAKQLPLHMHISEQVAENAACKAEYGTTPVTLLTREGLLTRNLTAVHAIHITDDEIRMMAEAGATICSCPTTERNLGDGSFPADRTMRAGIPIAFGSDSQAQISLIEDARELDYHLRLSHQERAVLDQIDGQPLAARLLDCATIHGARSLSVAAGELTDGKYADFFTVDLDHPSIVGNSPEDLLSIIVFGLDPSAIRDVAVNGKLIIRDGKHEFEKEIIARYKEVYRKVWAKAPAIETLA</sequence>
<gene>
    <name evidence="3" type="ORF">H7849_04165</name>
</gene>
<dbReference type="InterPro" id="IPR010252">
    <property type="entry name" value="HutF"/>
</dbReference>
<dbReference type="InterPro" id="IPR006680">
    <property type="entry name" value="Amidohydro-rel"/>
</dbReference>
<evidence type="ECO:0000313" key="4">
    <source>
        <dbReference type="Proteomes" id="UP000515312"/>
    </source>
</evidence>
<dbReference type="Gene3D" id="2.30.40.10">
    <property type="entry name" value="Urease, subunit C, domain 1"/>
    <property type="match status" value="1"/>
</dbReference>
<keyword evidence="1 3" id="KW-0378">Hydrolase</keyword>
<feature type="domain" description="Amidohydrolase-related" evidence="2">
    <location>
        <begin position="48"/>
        <end position="430"/>
    </location>
</feature>
<dbReference type="SUPFAM" id="SSF51338">
    <property type="entry name" value="Composite domain of metallo-dependent hydrolases"/>
    <property type="match status" value="1"/>
</dbReference>
<dbReference type="EC" id="3.5.3.13" evidence="3"/>
<dbReference type="Proteomes" id="UP000515312">
    <property type="component" value="Chromosome"/>
</dbReference>
<accession>A0A7G8BKV2</accession>
<reference evidence="3 4" key="1">
    <citation type="submission" date="2020-08" db="EMBL/GenBank/DDBJ databases">
        <title>Edaphobacter telluris sp. nov. and Acidobacterium dinghuensis sp. nov., two acidobacteria isolated from forest soil.</title>
        <authorList>
            <person name="Fu J."/>
            <person name="Qiu L."/>
        </authorList>
    </citation>
    <scope>NUCLEOTIDE SEQUENCE [LARGE SCALE GENOMIC DNA]</scope>
    <source>
        <strain evidence="3">4Y35</strain>
    </source>
</reference>
<evidence type="ECO:0000313" key="3">
    <source>
        <dbReference type="EMBL" id="QNI33172.1"/>
    </source>
</evidence>
<dbReference type="Pfam" id="PF01979">
    <property type="entry name" value="Amidohydro_1"/>
    <property type="match status" value="1"/>
</dbReference>
<dbReference type="SUPFAM" id="SSF51556">
    <property type="entry name" value="Metallo-dependent hydrolases"/>
    <property type="match status" value="1"/>
</dbReference>
<dbReference type="PANTHER" id="PTHR43794">
    <property type="entry name" value="AMINOHYDROLASE SSNA-RELATED"/>
    <property type="match status" value="1"/>
</dbReference>
<proteinExistence type="predicted"/>
<dbReference type="NCBIfam" id="NF006681">
    <property type="entry name" value="PRK09229.1-2"/>
    <property type="match status" value="1"/>
</dbReference>
<dbReference type="RefSeq" id="WP_186744387.1">
    <property type="nucleotide sequence ID" value="NZ_CP060394.1"/>
</dbReference>
<evidence type="ECO:0000259" key="2">
    <source>
        <dbReference type="Pfam" id="PF01979"/>
    </source>
</evidence>
<dbReference type="AlphaFoldDB" id="A0A7G8BKV2"/>
<dbReference type="GO" id="GO:0050416">
    <property type="term" value="F:formimidoylglutamate deiminase activity"/>
    <property type="evidence" value="ECO:0007669"/>
    <property type="project" value="UniProtKB-EC"/>
</dbReference>
<dbReference type="InterPro" id="IPR050287">
    <property type="entry name" value="MTA/SAH_deaminase"/>
</dbReference>
<protein>
    <submittedName>
        <fullName evidence="3">Formimidoylglutamate deiminase</fullName>
        <ecNumber evidence="3">3.5.3.13</ecNumber>
    </submittedName>
</protein>
<dbReference type="Gene3D" id="3.20.20.140">
    <property type="entry name" value="Metal-dependent hydrolases"/>
    <property type="match status" value="1"/>
</dbReference>
<dbReference type="EMBL" id="CP060394">
    <property type="protein sequence ID" value="QNI33172.1"/>
    <property type="molecule type" value="Genomic_DNA"/>
</dbReference>
<name>A0A7G8BKV2_9BACT</name>
<evidence type="ECO:0000256" key="1">
    <source>
        <dbReference type="ARBA" id="ARBA00022801"/>
    </source>
</evidence>
<dbReference type="InterPro" id="IPR032466">
    <property type="entry name" value="Metal_Hydrolase"/>
</dbReference>
<keyword evidence="4" id="KW-1185">Reference proteome</keyword>
<dbReference type="PANTHER" id="PTHR43794:SF11">
    <property type="entry name" value="AMIDOHYDROLASE-RELATED DOMAIN-CONTAINING PROTEIN"/>
    <property type="match status" value="1"/>
</dbReference>
<dbReference type="InterPro" id="IPR011059">
    <property type="entry name" value="Metal-dep_hydrolase_composite"/>
</dbReference>